<protein>
    <submittedName>
        <fullName evidence="1">Uncharacterized protein</fullName>
    </submittedName>
</protein>
<evidence type="ECO:0000313" key="1">
    <source>
        <dbReference type="EMBL" id="KAJ2997035.1"/>
    </source>
</evidence>
<accession>A0ACC1PQJ0</accession>
<sequence>MTISEQPSTTATATAPRQPSYSVSQNARRVLKALLRASQQEIPAEFFRYVQDVVFDSRSTTGDSVCFPCPLRQQEACAALKALEGCAVAAVADLQHNERRREIAVNLERVTCFLMSAYITTLDGLDKSNPKIHTDIHNAQSILYRRLSAGLYETRNPGAFYHIHGSLEASTTLGMIGLPPVAPGLTNYRQCIKTIESAVKRFSVAELEFRNKHFRQAGTAVLRQEQYRQTPHGRILNSLPPFTVRHLELSTPPVPFGEPEDRVDIFQCLRGIRVIEMCRVIAGPTIGKSLAAHGASVLKVTSPQLPDVPFFQLDVNAGKHTTSLHLKDPADRAVFETLLATADVIIDGYRPGTMARLGYSPEALASKAAQRGRGIVYVAEDCFGGSGVPGAEWADRAGWQQIADCVTGVAWEQGSFNGLDEPVVPPFPMSDYGTGSLGTIVALSGLYRRATEGGSWLCVTSLSQYNIFLLSLGSYPKEVQDELRRCHDPQFFELRHNDSVDEVGKRALRSIRRLHPRLFADSVMQSTYSLGFDGIVRWPREALEVQGLRIGHVRATRPNGFDAPTWEGWEVDTTLLDA</sequence>
<comment type="caution">
    <text evidence="1">The sequence shown here is derived from an EMBL/GenBank/DDBJ whole genome shotgun (WGS) entry which is preliminary data.</text>
</comment>
<evidence type="ECO:0000313" key="2">
    <source>
        <dbReference type="Proteomes" id="UP001143856"/>
    </source>
</evidence>
<proteinExistence type="predicted"/>
<reference evidence="1" key="1">
    <citation type="submission" date="2022-10" db="EMBL/GenBank/DDBJ databases">
        <title>Genome Sequence of Xylaria curta.</title>
        <authorList>
            <person name="Buettner E."/>
        </authorList>
    </citation>
    <scope>NUCLEOTIDE SEQUENCE</scope>
    <source>
        <strain evidence="1">Babe10</strain>
    </source>
</reference>
<keyword evidence="2" id="KW-1185">Reference proteome</keyword>
<name>A0ACC1PQJ0_9PEZI</name>
<organism evidence="1 2">
    <name type="scientific">Xylaria curta</name>
    <dbReference type="NCBI Taxonomy" id="42375"/>
    <lineage>
        <taxon>Eukaryota</taxon>
        <taxon>Fungi</taxon>
        <taxon>Dikarya</taxon>
        <taxon>Ascomycota</taxon>
        <taxon>Pezizomycotina</taxon>
        <taxon>Sordariomycetes</taxon>
        <taxon>Xylariomycetidae</taxon>
        <taxon>Xylariales</taxon>
        <taxon>Xylariaceae</taxon>
        <taxon>Xylaria</taxon>
    </lineage>
</organism>
<gene>
    <name evidence="1" type="ORF">NUW58_g781</name>
</gene>
<dbReference type="EMBL" id="JAPDGR010000072">
    <property type="protein sequence ID" value="KAJ2997035.1"/>
    <property type="molecule type" value="Genomic_DNA"/>
</dbReference>
<dbReference type="Proteomes" id="UP001143856">
    <property type="component" value="Unassembled WGS sequence"/>
</dbReference>